<protein>
    <submittedName>
        <fullName evidence="2">Uncharacterized protein</fullName>
    </submittedName>
</protein>
<organism evidence="2">
    <name type="scientific">Aphanomyces stellatus</name>
    <dbReference type="NCBI Taxonomy" id="120398"/>
    <lineage>
        <taxon>Eukaryota</taxon>
        <taxon>Sar</taxon>
        <taxon>Stramenopiles</taxon>
        <taxon>Oomycota</taxon>
        <taxon>Saprolegniomycetes</taxon>
        <taxon>Saprolegniales</taxon>
        <taxon>Verrucalvaceae</taxon>
        <taxon>Aphanomyces</taxon>
    </lineage>
</organism>
<keyword evidence="1" id="KW-0175">Coiled coil</keyword>
<dbReference type="AlphaFoldDB" id="A0A6A4Y0R9"/>
<feature type="coiled-coil region" evidence="1">
    <location>
        <begin position="8"/>
        <end position="147"/>
    </location>
</feature>
<name>A0A6A4Y0R9_9STRA</name>
<gene>
    <name evidence="2" type="ORF">As57867_018875</name>
</gene>
<sequence length="175" mass="19172">AAETTAAIDALVAEKAALVAELSNAQAKVAQSQGEAEEKRKELAAVDDRHAQRELELRESMQKAAVKEQEALVAQLNQLKQEMETLRAEHHVELESKFVAAVQSEKAKLVANLQAAQSQTYSLGAKVEQLEDELAKERKRVAAAEAAYEESLQWNDAEALNPDVVAKASNEIDWP</sequence>
<proteinExistence type="predicted"/>
<evidence type="ECO:0000313" key="2">
    <source>
        <dbReference type="EMBL" id="KAF0689640.1"/>
    </source>
</evidence>
<evidence type="ECO:0000256" key="1">
    <source>
        <dbReference type="SAM" id="Coils"/>
    </source>
</evidence>
<feature type="non-terminal residue" evidence="2">
    <location>
        <position position="1"/>
    </location>
</feature>
<comment type="caution">
    <text evidence="2">The sequence shown here is derived from an EMBL/GenBank/DDBJ whole genome shotgun (WGS) entry which is preliminary data.</text>
</comment>
<accession>A0A6A4Y0R9</accession>
<dbReference type="EMBL" id="VJMH01006426">
    <property type="protein sequence ID" value="KAF0689640.1"/>
    <property type="molecule type" value="Genomic_DNA"/>
</dbReference>
<reference evidence="2" key="1">
    <citation type="submission" date="2019-06" db="EMBL/GenBank/DDBJ databases">
        <title>Genomics analysis of Aphanomyces spp. identifies a new class of oomycete effector associated with host adaptation.</title>
        <authorList>
            <person name="Gaulin E."/>
        </authorList>
    </citation>
    <scope>NUCLEOTIDE SEQUENCE</scope>
    <source>
        <strain evidence="2">CBS 578.67</strain>
    </source>
</reference>